<organism evidence="1 2">
    <name type="scientific">Leptospira stimsonii</name>
    <dbReference type="NCBI Taxonomy" id="2202203"/>
    <lineage>
        <taxon>Bacteria</taxon>
        <taxon>Pseudomonadati</taxon>
        <taxon>Spirochaetota</taxon>
        <taxon>Spirochaetia</taxon>
        <taxon>Leptospirales</taxon>
        <taxon>Leptospiraceae</taxon>
        <taxon>Leptospira</taxon>
    </lineage>
</organism>
<gene>
    <name evidence="1" type="ORF">EHQ90_05405</name>
</gene>
<proteinExistence type="predicted"/>
<dbReference type="Pfam" id="PF07505">
    <property type="entry name" value="DUF5131"/>
    <property type="match status" value="1"/>
</dbReference>
<keyword evidence="2" id="KW-1185">Reference proteome</keyword>
<protein>
    <submittedName>
        <fullName evidence="1">Phage Gp37/Gp68 family protein</fullName>
    </submittedName>
</protein>
<reference evidence="2" key="1">
    <citation type="journal article" date="2019" name="PLoS Negl. Trop. Dis.">
        <title>Revisiting the worldwide diversity of Leptospira species in the environment.</title>
        <authorList>
            <person name="Vincent A.T."/>
            <person name="Schiettekatte O."/>
            <person name="Bourhy P."/>
            <person name="Veyrier F.J."/>
            <person name="Picardeau M."/>
        </authorList>
    </citation>
    <scope>NUCLEOTIDE SEQUENCE [LARGE SCALE GENOMIC DNA]</scope>
    <source>
        <strain evidence="2">201702407</strain>
    </source>
</reference>
<evidence type="ECO:0000313" key="1">
    <source>
        <dbReference type="EMBL" id="TGM18964.1"/>
    </source>
</evidence>
<accession>A0ABY2N9H0</accession>
<dbReference type="EMBL" id="RQGT01000032">
    <property type="protein sequence ID" value="TGM18964.1"/>
    <property type="molecule type" value="Genomic_DNA"/>
</dbReference>
<dbReference type="InterPro" id="IPR011101">
    <property type="entry name" value="DUF5131"/>
</dbReference>
<comment type="caution">
    <text evidence="1">The sequence shown here is derived from an EMBL/GenBank/DDBJ whole genome shotgun (WGS) entry which is preliminary data.</text>
</comment>
<dbReference type="RefSeq" id="WP_135684303.1">
    <property type="nucleotide sequence ID" value="NZ_RQEQ01000036.1"/>
</dbReference>
<name>A0ABY2N9H0_9LEPT</name>
<sequence>MNKQTGIEWADATWNPTFGCTKVSAGCANCYAEEWAEKKNLGDFSVVRLKEHALKEPYKIKEPTVFFVNSMSDLFHNDIPEEFIQKVFKVMNETPWHTYLILTKRPKRMLDMDERLNWTQNIFMGVSVENRKVYPRIDTLRKSKALNKFLSLEPLLDSVHDIDLGGIDWVIVGGESGPKARPMKQEWVEEVHKACKEKSIAFFFKQWGGVRKWENGRKLNGVEYAEFPEGIRLKKVA</sequence>
<dbReference type="Proteomes" id="UP000297422">
    <property type="component" value="Unassembled WGS sequence"/>
</dbReference>
<evidence type="ECO:0000313" key="2">
    <source>
        <dbReference type="Proteomes" id="UP000297422"/>
    </source>
</evidence>